<keyword evidence="1" id="KW-1133">Transmembrane helix</keyword>
<evidence type="ECO:0000313" key="3">
    <source>
        <dbReference type="Proteomes" id="UP000830167"/>
    </source>
</evidence>
<reference evidence="2" key="1">
    <citation type="submission" date="2021-12" db="EMBL/GenBank/DDBJ databases">
        <title>Alicyclobacillaceae gen. nov., sp. nov., isolated from chalcocite enrichment system.</title>
        <authorList>
            <person name="Jiang Z."/>
        </authorList>
    </citation>
    <scope>NUCLEOTIDE SEQUENCE</scope>
    <source>
        <strain evidence="2">MYW30-H2</strain>
    </source>
</reference>
<proteinExistence type="predicted"/>
<feature type="transmembrane region" description="Helical" evidence="1">
    <location>
        <begin position="93"/>
        <end position="115"/>
    </location>
</feature>
<accession>A0ABY4CFC5</accession>
<gene>
    <name evidence="2" type="ORF">LSG31_14370</name>
</gene>
<evidence type="ECO:0000313" key="2">
    <source>
        <dbReference type="EMBL" id="UOF89108.1"/>
    </source>
</evidence>
<dbReference type="Proteomes" id="UP000830167">
    <property type="component" value="Chromosome"/>
</dbReference>
<keyword evidence="1" id="KW-0812">Transmembrane</keyword>
<protein>
    <submittedName>
        <fullName evidence="2">YndM family protein</fullName>
    </submittedName>
</protein>
<dbReference type="Pfam" id="PF10710">
    <property type="entry name" value="DUF2512"/>
    <property type="match status" value="1"/>
</dbReference>
<keyword evidence="3" id="KW-1185">Reference proteome</keyword>
<dbReference type="InterPro" id="IPR019649">
    <property type="entry name" value="DUF2512"/>
</dbReference>
<feature type="transmembrane region" description="Helical" evidence="1">
    <location>
        <begin position="68"/>
        <end position="87"/>
    </location>
</feature>
<name>A0ABY4CFC5_9BACL</name>
<sequence>MNDLFHLSLKNFLMKLILFSSILYLADRLVPSLYPNFSPIFTTGLCLSVVGMIADLTIVPLFDNIPALFMGFPGITLIVWVLAKFYPDTHVSLLQAGTLALCLAPFEYLLHVYILRHLKRT</sequence>
<dbReference type="RefSeq" id="WP_347435788.1">
    <property type="nucleotide sequence ID" value="NZ_CP089291.1"/>
</dbReference>
<feature type="transmembrane region" description="Helical" evidence="1">
    <location>
        <begin position="12"/>
        <end position="34"/>
    </location>
</feature>
<dbReference type="EMBL" id="CP089291">
    <property type="protein sequence ID" value="UOF89108.1"/>
    <property type="molecule type" value="Genomic_DNA"/>
</dbReference>
<organism evidence="2 3">
    <name type="scientific">Fodinisporobacter ferrooxydans</name>
    <dbReference type="NCBI Taxonomy" id="2901836"/>
    <lineage>
        <taxon>Bacteria</taxon>
        <taxon>Bacillati</taxon>
        <taxon>Bacillota</taxon>
        <taxon>Bacilli</taxon>
        <taxon>Bacillales</taxon>
        <taxon>Alicyclobacillaceae</taxon>
        <taxon>Fodinisporobacter</taxon>
    </lineage>
</organism>
<feature type="transmembrane region" description="Helical" evidence="1">
    <location>
        <begin position="40"/>
        <end position="61"/>
    </location>
</feature>
<keyword evidence="1" id="KW-0472">Membrane</keyword>
<evidence type="ECO:0000256" key="1">
    <source>
        <dbReference type="SAM" id="Phobius"/>
    </source>
</evidence>